<evidence type="ECO:0000256" key="1">
    <source>
        <dbReference type="SAM" id="Phobius"/>
    </source>
</evidence>
<gene>
    <name evidence="2" type="ORF">GCM10007898_29640</name>
</gene>
<name>A0ABQ5XFG5_9GAMM</name>
<feature type="transmembrane region" description="Helical" evidence="1">
    <location>
        <begin position="6"/>
        <end position="26"/>
    </location>
</feature>
<dbReference type="Proteomes" id="UP001156627">
    <property type="component" value="Unassembled WGS sequence"/>
</dbReference>
<accession>A0ABQ5XFG5</accession>
<organism evidence="2 3">
    <name type="scientific">Dyella flagellata</name>
    <dbReference type="NCBI Taxonomy" id="1867833"/>
    <lineage>
        <taxon>Bacteria</taxon>
        <taxon>Pseudomonadati</taxon>
        <taxon>Pseudomonadota</taxon>
        <taxon>Gammaproteobacteria</taxon>
        <taxon>Lysobacterales</taxon>
        <taxon>Rhodanobacteraceae</taxon>
        <taxon>Dyella</taxon>
    </lineage>
</organism>
<protein>
    <submittedName>
        <fullName evidence="2">Type IV pilin</fullName>
    </submittedName>
</protein>
<keyword evidence="1" id="KW-1133">Transmembrane helix</keyword>
<evidence type="ECO:0000313" key="2">
    <source>
        <dbReference type="EMBL" id="GLQ89391.1"/>
    </source>
</evidence>
<keyword evidence="1" id="KW-0812">Transmembrane</keyword>
<proteinExistence type="predicted"/>
<keyword evidence="3" id="KW-1185">Reference proteome</keyword>
<dbReference type="EMBL" id="BSOA01000034">
    <property type="protein sequence ID" value="GLQ89391.1"/>
    <property type="molecule type" value="Genomic_DNA"/>
</dbReference>
<dbReference type="InterPro" id="IPR031982">
    <property type="entry name" value="PilE-like"/>
</dbReference>
<reference evidence="3" key="1">
    <citation type="journal article" date="2019" name="Int. J. Syst. Evol. Microbiol.">
        <title>The Global Catalogue of Microorganisms (GCM) 10K type strain sequencing project: providing services to taxonomists for standard genome sequencing and annotation.</title>
        <authorList>
            <consortium name="The Broad Institute Genomics Platform"/>
            <consortium name="The Broad Institute Genome Sequencing Center for Infectious Disease"/>
            <person name="Wu L."/>
            <person name="Ma J."/>
        </authorList>
    </citation>
    <scope>NUCLEOTIDE SEQUENCE [LARGE SCALE GENOMIC DNA]</scope>
    <source>
        <strain evidence="3">NBRC 111981</strain>
    </source>
</reference>
<dbReference type="RefSeq" id="WP_284332825.1">
    <property type="nucleotide sequence ID" value="NZ_BSOA01000034.1"/>
</dbReference>
<evidence type="ECO:0000313" key="3">
    <source>
        <dbReference type="Proteomes" id="UP001156627"/>
    </source>
</evidence>
<dbReference type="InterPro" id="IPR012902">
    <property type="entry name" value="N_methyl_site"/>
</dbReference>
<dbReference type="Gene3D" id="3.30.700.10">
    <property type="entry name" value="Glycoprotein, Type 4 Pilin"/>
    <property type="match status" value="1"/>
</dbReference>
<dbReference type="Pfam" id="PF07963">
    <property type="entry name" value="N_methyl"/>
    <property type="match status" value="1"/>
</dbReference>
<keyword evidence="1" id="KW-0472">Membrane</keyword>
<dbReference type="SUPFAM" id="SSF54523">
    <property type="entry name" value="Pili subunits"/>
    <property type="match status" value="1"/>
</dbReference>
<dbReference type="PROSITE" id="PS00409">
    <property type="entry name" value="PROKAR_NTER_METHYL"/>
    <property type="match status" value="1"/>
</dbReference>
<dbReference type="InterPro" id="IPR045584">
    <property type="entry name" value="Pilin-like"/>
</dbReference>
<dbReference type="Pfam" id="PF16732">
    <property type="entry name" value="ComP_DUS"/>
    <property type="match status" value="1"/>
</dbReference>
<comment type="caution">
    <text evidence="2">The sequence shown here is derived from an EMBL/GenBank/DDBJ whole genome shotgun (WGS) entry which is preliminary data.</text>
</comment>
<sequence>MDRLRGFSLVELLAVMAIASILAAMATQSYSRYVLRSHRADAHQALMAIAHAQERWYATYNRYATDLGKLGMADQAISEHGYYALTSRVLDSAGQGFVAMAMPIGRQFGDACGKLSIDNAGRKLPDQADVKANVNGSCW</sequence>
<dbReference type="NCBIfam" id="TIGR02532">
    <property type="entry name" value="IV_pilin_GFxxxE"/>
    <property type="match status" value="1"/>
</dbReference>